<keyword evidence="1" id="KW-0595">Phospholipid degradation</keyword>
<protein>
    <recommendedName>
        <fullName evidence="1">Phosphatidylglycerophosphatase A</fullName>
        <ecNumber evidence="1">3.1.3.27</ecNumber>
    </recommendedName>
    <alternativeName>
        <fullName evidence="1">Phosphatidylglycerolphosphate phosphatase A</fullName>
    </alternativeName>
</protein>
<dbReference type="CDD" id="cd06971">
    <property type="entry name" value="PgpA"/>
    <property type="match status" value="1"/>
</dbReference>
<comment type="catalytic activity">
    <reaction evidence="1">
        <text>a 1,2-diacyl-sn-glycero-3-phospho-(1'-sn-glycero-3'-phosphate) + H2O = a 1,2-diacyl-sn-glycero-3-phospho-(1'-sn-glycerol) + phosphate</text>
        <dbReference type="Rhea" id="RHEA:33751"/>
        <dbReference type="ChEBI" id="CHEBI:15377"/>
        <dbReference type="ChEBI" id="CHEBI:43474"/>
        <dbReference type="ChEBI" id="CHEBI:60110"/>
        <dbReference type="ChEBI" id="CHEBI:64716"/>
        <dbReference type="EC" id="3.1.3.27"/>
    </reaction>
</comment>
<keyword evidence="1" id="KW-0442">Lipid degradation</keyword>
<dbReference type="InterPro" id="IPR007686">
    <property type="entry name" value="YutG/PgpA"/>
</dbReference>
<dbReference type="PIRSF" id="PIRSF006162">
    <property type="entry name" value="PgpA"/>
    <property type="match status" value="1"/>
</dbReference>
<feature type="domain" description="YutG/PgpA" evidence="3">
    <location>
        <begin position="1"/>
        <end position="126"/>
    </location>
</feature>
<keyword evidence="1 2" id="KW-0472">Membrane</keyword>
<keyword evidence="1" id="KW-0997">Cell inner membrane</keyword>
<keyword evidence="1" id="KW-1208">Phospholipid metabolism</keyword>
<dbReference type="EC" id="3.1.3.27" evidence="1"/>
<keyword evidence="5" id="KW-1185">Reference proteome</keyword>
<keyword evidence="1" id="KW-1003">Cell membrane</keyword>
<dbReference type="GO" id="GO:0005886">
    <property type="term" value="C:plasma membrane"/>
    <property type="evidence" value="ECO:0007669"/>
    <property type="project" value="UniProtKB-SubCell"/>
</dbReference>
<dbReference type="GO" id="GO:0046872">
    <property type="term" value="F:metal ion binding"/>
    <property type="evidence" value="ECO:0007669"/>
    <property type="project" value="UniProtKB-KW"/>
</dbReference>
<organism evidence="4 5">
    <name type="scientific">Ferruginivarius sediminum</name>
    <dbReference type="NCBI Taxonomy" id="2661937"/>
    <lineage>
        <taxon>Bacteria</taxon>
        <taxon>Pseudomonadati</taxon>
        <taxon>Pseudomonadota</taxon>
        <taxon>Alphaproteobacteria</taxon>
        <taxon>Rhodospirillales</taxon>
        <taxon>Rhodospirillaceae</taxon>
        <taxon>Ferruginivarius</taxon>
    </lineage>
</organism>
<dbReference type="SUPFAM" id="SSF101307">
    <property type="entry name" value="YutG-like"/>
    <property type="match status" value="1"/>
</dbReference>
<evidence type="ECO:0000313" key="4">
    <source>
        <dbReference type="EMBL" id="RDD62100.1"/>
    </source>
</evidence>
<dbReference type="GO" id="GO:0009395">
    <property type="term" value="P:phospholipid catabolic process"/>
    <property type="evidence" value="ECO:0007669"/>
    <property type="project" value="UniProtKB-KW"/>
</dbReference>
<comment type="pathway">
    <text evidence="1">Phospholipid metabolism; phosphatidylglycerol biosynthesis; phosphatidylglycerol from CDP-diacylglycerol: step 2/2.</text>
</comment>
<name>A0A369T9X8_9PROT</name>
<comment type="function">
    <text evidence="1">Lipid phosphatase which dephosphorylates phosphatidylglycerophosphate (PGP) to phosphatidylglycerol (PG).</text>
</comment>
<accession>A0A369T9X8</accession>
<dbReference type="GO" id="GO:0006655">
    <property type="term" value="P:phosphatidylglycerol biosynthetic process"/>
    <property type="evidence" value="ECO:0007669"/>
    <property type="project" value="UniProtKB-UniPathway"/>
</dbReference>
<keyword evidence="1" id="KW-0479">Metal-binding</keyword>
<feature type="transmembrane region" description="Helical" evidence="2">
    <location>
        <begin position="26"/>
        <end position="45"/>
    </location>
</feature>
<comment type="caution">
    <text evidence="4">The sequence shown here is derived from an EMBL/GenBank/DDBJ whole genome shotgun (WGS) entry which is preliminary data.</text>
</comment>
<dbReference type="UniPathway" id="UPA00084">
    <property type="reaction ID" value="UER00504"/>
</dbReference>
<evidence type="ECO:0000313" key="5">
    <source>
        <dbReference type="Proteomes" id="UP000253941"/>
    </source>
</evidence>
<keyword evidence="2" id="KW-1133">Transmembrane helix</keyword>
<comment type="subcellular location">
    <subcellularLocation>
        <location evidence="1">Cell inner membrane</location>
        <topology evidence="1">Multi-pass membrane protein</topology>
    </subcellularLocation>
</comment>
<dbReference type="Pfam" id="PF04608">
    <property type="entry name" value="PgpA"/>
    <property type="match status" value="1"/>
</dbReference>
<evidence type="ECO:0000256" key="2">
    <source>
        <dbReference type="SAM" id="Phobius"/>
    </source>
</evidence>
<dbReference type="PANTHER" id="PTHR36305">
    <property type="entry name" value="PHOSPHATIDYLGLYCEROPHOSPHATASE A"/>
    <property type="match status" value="1"/>
</dbReference>
<keyword evidence="1" id="KW-0460">Magnesium</keyword>
<reference evidence="4 5" key="1">
    <citation type="submission" date="2018-07" db="EMBL/GenBank/DDBJ databases">
        <title>Venubactetium sediminum gen. nov., sp. nov., isolated from a marine solar saltern.</title>
        <authorList>
            <person name="Wang S."/>
        </authorList>
    </citation>
    <scope>NUCLEOTIDE SEQUENCE [LARGE SCALE GENOMIC DNA]</scope>
    <source>
        <strain evidence="4 5">WD2A32</strain>
    </source>
</reference>
<evidence type="ECO:0000256" key="1">
    <source>
        <dbReference type="PIRNR" id="PIRNR006162"/>
    </source>
</evidence>
<dbReference type="AlphaFoldDB" id="A0A369T9X8"/>
<evidence type="ECO:0000259" key="3">
    <source>
        <dbReference type="Pfam" id="PF04608"/>
    </source>
</evidence>
<feature type="transmembrane region" description="Helical" evidence="2">
    <location>
        <begin position="105"/>
        <end position="127"/>
    </location>
</feature>
<feature type="transmembrane region" description="Helical" evidence="2">
    <location>
        <begin position="65"/>
        <end position="85"/>
    </location>
</feature>
<dbReference type="EMBL" id="QPMH01000007">
    <property type="protein sequence ID" value="RDD62100.1"/>
    <property type="molecule type" value="Genomic_DNA"/>
</dbReference>
<keyword evidence="1" id="KW-0443">Lipid metabolism</keyword>
<comment type="cofactor">
    <cofactor evidence="1">
        <name>Mg(2+)</name>
        <dbReference type="ChEBI" id="CHEBI:18420"/>
    </cofactor>
</comment>
<gene>
    <name evidence="4" type="ORF">DRB17_09700</name>
</gene>
<proteinExistence type="predicted"/>
<dbReference type="GO" id="GO:0008962">
    <property type="term" value="F:phosphatidylglycerophosphatase activity"/>
    <property type="evidence" value="ECO:0007669"/>
    <property type="project" value="UniProtKB-EC"/>
</dbReference>
<dbReference type="Proteomes" id="UP000253941">
    <property type="component" value="Unassembled WGS sequence"/>
</dbReference>
<keyword evidence="1 2" id="KW-0812">Transmembrane</keyword>
<dbReference type="InterPro" id="IPR036681">
    <property type="entry name" value="PgpA-like_sf"/>
</dbReference>
<dbReference type="PANTHER" id="PTHR36305:SF1">
    <property type="entry name" value="PHOSPHATIDYLGLYCEROPHOSPHATASE A"/>
    <property type="match status" value="1"/>
</dbReference>
<sequence>MPGTWGSLASLPVAAALQWAGGAWALMLGTLVVLAVGTVVAEAYARQSGMKDPSVIVIDEVVGQWATLVPLGFEPLSYLVGFVGFRLFDTTKPWPIRRFEKLSGGWGIMVDDLLAAGYAGIIGYAILNLAGQV</sequence>
<dbReference type="InterPro" id="IPR026037">
    <property type="entry name" value="PgpA"/>
</dbReference>
<keyword evidence="1" id="KW-0378">Hydrolase</keyword>